<evidence type="ECO:0000259" key="8">
    <source>
        <dbReference type="Pfam" id="PF02878"/>
    </source>
</evidence>
<comment type="similarity">
    <text evidence="2">Belongs to the phosphohexose mutase family.</text>
</comment>
<reference evidence="11 12" key="1">
    <citation type="submission" date="2017-03" db="EMBL/GenBank/DDBJ databases">
        <title>Genome sequence of Geothermobacter sp. EPR-M, Deep-Sea Iron Reducer.</title>
        <authorList>
            <person name="Tully B."/>
            <person name="Savalia P."/>
            <person name="Abuyen K."/>
            <person name="Baughan C."/>
            <person name="Romero E."/>
            <person name="Ronkowski C."/>
            <person name="Torres B."/>
            <person name="Tremblay J."/>
            <person name="Trujillo A."/>
            <person name="Tyler M."/>
            <person name="Perez-Rodriguez I."/>
            <person name="Amend J."/>
        </authorList>
    </citation>
    <scope>NUCLEOTIDE SEQUENCE [LARGE SCALE GENOMIC DNA]</scope>
    <source>
        <strain evidence="11 12">EPR-M</strain>
    </source>
</reference>
<evidence type="ECO:0000313" key="11">
    <source>
        <dbReference type="EMBL" id="ORJ63311.1"/>
    </source>
</evidence>
<evidence type="ECO:0000256" key="6">
    <source>
        <dbReference type="ARBA" id="ARBA00023235"/>
    </source>
</evidence>
<dbReference type="AlphaFoldDB" id="A0A1X0YDM5"/>
<dbReference type="InterPro" id="IPR005843">
    <property type="entry name" value="A-D-PHexomutase_C"/>
</dbReference>
<sequence>MNKIVFGTSGWRGILAEDFTFENVRVVTQAIADHLVAEGAADDGVVVGYDARFMGRRFAHEACRVLAGSGIRSWICNRDTPTPVIAHEVLARRAGAAINFTASHNPCEYNGLKFSPASGGPALPETTRDIEERANRMLGQVCYRDMPLDRAVREGLVVEIDPLPAYFETLRRRIDFAAIAASGLKIAVNPLYGTGRGYLDRILREAGVEVVTFNDHIDPTFGGLPPEPAETCIADFIAMIRSDAAIGLGLATDGDADRYGIVDGDGSYYEPNYILALLADYLLRVKGEAGDVARSVATSHFVDAVARSHGRQVLETPVGFKYIGEYIAAGKVLIGGEESAGLTIRDHVPDKDGILACLLVAEMVAVTGRGIGDLLADLYERVGEFYTRRSNIRLTDDLEQGYAARMNALPERFADLAVIDVVTIDGYKCLLENGAWLLFRKSGTEPVVRLYGEARDAGTLERILQAGEAFLTG</sequence>
<dbReference type="OrthoDB" id="9806956at2"/>
<dbReference type="GO" id="GO:0008973">
    <property type="term" value="F:phosphopentomutase activity"/>
    <property type="evidence" value="ECO:0007669"/>
    <property type="project" value="TreeGrafter"/>
</dbReference>
<comment type="caution">
    <text evidence="11">The sequence shown here is derived from an EMBL/GenBank/DDBJ whole genome shotgun (WGS) entry which is preliminary data.</text>
</comment>
<feature type="domain" description="Alpha-D-phosphohexomutase C-terminal" evidence="7">
    <location>
        <begin position="413"/>
        <end position="464"/>
    </location>
</feature>
<evidence type="ECO:0000256" key="3">
    <source>
        <dbReference type="ARBA" id="ARBA00022553"/>
    </source>
</evidence>
<dbReference type="SUPFAM" id="SSF53738">
    <property type="entry name" value="Phosphoglucomutase, first 3 domains"/>
    <property type="match status" value="2"/>
</dbReference>
<dbReference type="PANTHER" id="PTHR45745:SF1">
    <property type="entry name" value="PHOSPHOGLUCOMUTASE 2B-RELATED"/>
    <property type="match status" value="1"/>
</dbReference>
<dbReference type="InterPro" id="IPR005844">
    <property type="entry name" value="A-D-PHexomutase_a/b/a-I"/>
</dbReference>
<evidence type="ECO:0000256" key="2">
    <source>
        <dbReference type="ARBA" id="ARBA00010231"/>
    </source>
</evidence>
<keyword evidence="12" id="KW-1185">Reference proteome</keyword>
<organism evidence="11 12">
    <name type="scientific">Geothermobacter hydrogeniphilus</name>
    <dbReference type="NCBI Taxonomy" id="1969733"/>
    <lineage>
        <taxon>Bacteria</taxon>
        <taxon>Pseudomonadati</taxon>
        <taxon>Thermodesulfobacteriota</taxon>
        <taxon>Desulfuromonadia</taxon>
        <taxon>Desulfuromonadales</taxon>
        <taxon>Geothermobacteraceae</taxon>
        <taxon>Geothermobacter</taxon>
    </lineage>
</organism>
<evidence type="ECO:0000256" key="4">
    <source>
        <dbReference type="ARBA" id="ARBA00022723"/>
    </source>
</evidence>
<dbReference type="PRINTS" id="PR00509">
    <property type="entry name" value="PGMPMM"/>
</dbReference>
<keyword evidence="6" id="KW-0413">Isomerase</keyword>
<evidence type="ECO:0000313" key="12">
    <source>
        <dbReference type="Proteomes" id="UP000193136"/>
    </source>
</evidence>
<evidence type="ECO:0000259" key="9">
    <source>
        <dbReference type="Pfam" id="PF02879"/>
    </source>
</evidence>
<dbReference type="STRING" id="1969733.B5V00_00130"/>
<keyword evidence="3" id="KW-0597">Phosphoprotein</keyword>
<name>A0A1X0YDM5_9BACT</name>
<dbReference type="RefSeq" id="WP_085008271.1">
    <property type="nucleotide sequence ID" value="NZ_NAAD01000001.1"/>
</dbReference>
<evidence type="ECO:0000259" key="10">
    <source>
        <dbReference type="Pfam" id="PF02880"/>
    </source>
</evidence>
<dbReference type="Pfam" id="PF02879">
    <property type="entry name" value="PGM_PMM_II"/>
    <property type="match status" value="1"/>
</dbReference>
<dbReference type="InterPro" id="IPR005846">
    <property type="entry name" value="A-D-PHexomutase_a/b/a-III"/>
</dbReference>
<accession>A0A1X0YDM5</accession>
<keyword evidence="5" id="KW-0460">Magnesium</keyword>
<dbReference type="InterPro" id="IPR036900">
    <property type="entry name" value="A-D-PHexomutase_C_sf"/>
</dbReference>
<keyword evidence="4" id="KW-0479">Metal-binding</keyword>
<dbReference type="GO" id="GO:0006166">
    <property type="term" value="P:purine ribonucleoside salvage"/>
    <property type="evidence" value="ECO:0007669"/>
    <property type="project" value="TreeGrafter"/>
</dbReference>
<protein>
    <submittedName>
        <fullName evidence="11">Phosphoglucomutase</fullName>
    </submittedName>
</protein>
<dbReference type="Gene3D" id="3.40.120.10">
    <property type="entry name" value="Alpha-D-Glucose-1,6-Bisphosphate, subunit A, domain 3"/>
    <property type="match status" value="3"/>
</dbReference>
<dbReference type="GO" id="GO:0005975">
    <property type="term" value="P:carbohydrate metabolic process"/>
    <property type="evidence" value="ECO:0007669"/>
    <property type="project" value="InterPro"/>
</dbReference>
<evidence type="ECO:0000256" key="1">
    <source>
        <dbReference type="ARBA" id="ARBA00001946"/>
    </source>
</evidence>
<dbReference type="CDD" id="cd05800">
    <property type="entry name" value="PGM_like2"/>
    <property type="match status" value="1"/>
</dbReference>
<feature type="domain" description="Alpha-D-phosphohexomutase alpha/beta/alpha" evidence="8">
    <location>
        <begin position="4"/>
        <end position="136"/>
    </location>
</feature>
<dbReference type="InterPro" id="IPR016055">
    <property type="entry name" value="A-D-PHexomutase_a/b/a-I/II/III"/>
</dbReference>
<dbReference type="EMBL" id="NAAD01000001">
    <property type="protein sequence ID" value="ORJ63311.1"/>
    <property type="molecule type" value="Genomic_DNA"/>
</dbReference>
<gene>
    <name evidence="11" type="ORF">B5V00_00130</name>
</gene>
<evidence type="ECO:0000259" key="7">
    <source>
        <dbReference type="Pfam" id="PF00408"/>
    </source>
</evidence>
<dbReference type="Pfam" id="PF02880">
    <property type="entry name" value="PGM_PMM_III"/>
    <property type="match status" value="1"/>
</dbReference>
<dbReference type="GO" id="GO:0046872">
    <property type="term" value="F:metal ion binding"/>
    <property type="evidence" value="ECO:0007669"/>
    <property type="project" value="UniProtKB-KW"/>
</dbReference>
<comment type="cofactor">
    <cofactor evidence="1">
        <name>Mg(2+)</name>
        <dbReference type="ChEBI" id="CHEBI:18420"/>
    </cofactor>
</comment>
<feature type="domain" description="Alpha-D-phosphohexomutase alpha/beta/alpha" evidence="9">
    <location>
        <begin position="165"/>
        <end position="266"/>
    </location>
</feature>
<dbReference type="PANTHER" id="PTHR45745">
    <property type="entry name" value="PHOSPHOMANNOMUTASE 45A"/>
    <property type="match status" value="1"/>
</dbReference>
<dbReference type="InterPro" id="IPR005845">
    <property type="entry name" value="A-D-PHexomutase_a/b/a-II"/>
</dbReference>
<feature type="domain" description="Alpha-D-phosphohexomutase alpha/beta/alpha" evidence="10">
    <location>
        <begin position="271"/>
        <end position="381"/>
    </location>
</feature>
<dbReference type="Pfam" id="PF00408">
    <property type="entry name" value="PGM_PMM_IV"/>
    <property type="match status" value="1"/>
</dbReference>
<dbReference type="SUPFAM" id="SSF55957">
    <property type="entry name" value="Phosphoglucomutase, C-terminal domain"/>
    <property type="match status" value="1"/>
</dbReference>
<dbReference type="Proteomes" id="UP000193136">
    <property type="component" value="Unassembled WGS sequence"/>
</dbReference>
<dbReference type="InterPro" id="IPR005841">
    <property type="entry name" value="Alpha-D-phosphohexomutase_SF"/>
</dbReference>
<evidence type="ECO:0000256" key="5">
    <source>
        <dbReference type="ARBA" id="ARBA00022842"/>
    </source>
</evidence>
<proteinExistence type="inferred from homology"/>
<dbReference type="Gene3D" id="3.30.310.50">
    <property type="entry name" value="Alpha-D-phosphohexomutase, C-terminal domain"/>
    <property type="match status" value="1"/>
</dbReference>
<dbReference type="Pfam" id="PF02878">
    <property type="entry name" value="PGM_PMM_I"/>
    <property type="match status" value="1"/>
</dbReference>